<dbReference type="InterPro" id="IPR039425">
    <property type="entry name" value="RNA_pol_sigma-70-like"/>
</dbReference>
<dbReference type="PANTHER" id="PTHR43133">
    <property type="entry name" value="RNA POLYMERASE ECF-TYPE SIGMA FACTO"/>
    <property type="match status" value="1"/>
</dbReference>
<evidence type="ECO:0000256" key="3">
    <source>
        <dbReference type="ARBA" id="ARBA00023082"/>
    </source>
</evidence>
<dbReference type="InterPro" id="IPR013324">
    <property type="entry name" value="RNA_pol_sigma_r3/r4-like"/>
</dbReference>
<dbReference type="NCBIfam" id="TIGR02985">
    <property type="entry name" value="Sig70_bacteroi1"/>
    <property type="match status" value="1"/>
</dbReference>
<dbReference type="CDD" id="cd06171">
    <property type="entry name" value="Sigma70_r4"/>
    <property type="match status" value="1"/>
</dbReference>
<evidence type="ECO:0000313" key="7">
    <source>
        <dbReference type="EMBL" id="PWG79557.1"/>
    </source>
</evidence>
<dbReference type="GO" id="GO:0006352">
    <property type="term" value="P:DNA-templated transcription initiation"/>
    <property type="evidence" value="ECO:0007669"/>
    <property type="project" value="InterPro"/>
</dbReference>
<keyword evidence="8" id="KW-1185">Reference proteome</keyword>
<dbReference type="OrthoDB" id="655312at2"/>
<evidence type="ECO:0000259" key="5">
    <source>
        <dbReference type="Pfam" id="PF04542"/>
    </source>
</evidence>
<dbReference type="InterPro" id="IPR007627">
    <property type="entry name" value="RNA_pol_sigma70_r2"/>
</dbReference>
<dbReference type="Pfam" id="PF04542">
    <property type="entry name" value="Sigma70_r2"/>
    <property type="match status" value="1"/>
</dbReference>
<dbReference type="InterPro" id="IPR013249">
    <property type="entry name" value="RNA_pol_sigma70_r4_t2"/>
</dbReference>
<dbReference type="InterPro" id="IPR036388">
    <property type="entry name" value="WH-like_DNA-bd_sf"/>
</dbReference>
<dbReference type="AlphaFoldDB" id="A0A2U2PDT0"/>
<dbReference type="NCBIfam" id="TIGR02937">
    <property type="entry name" value="sigma70-ECF"/>
    <property type="match status" value="1"/>
</dbReference>
<accession>A0A2U2PDT0</accession>
<feature type="domain" description="RNA polymerase sigma factor 70 region 4 type 2" evidence="6">
    <location>
        <begin position="128"/>
        <end position="177"/>
    </location>
</feature>
<reference evidence="7 8" key="1">
    <citation type="submission" date="2018-04" db="EMBL/GenBank/DDBJ databases">
        <title>Pedobacter chongqingensis sp. nov., isolated from a rottenly hemp rope.</title>
        <authorList>
            <person name="Cai Y."/>
        </authorList>
    </citation>
    <scope>NUCLEOTIDE SEQUENCE [LARGE SCALE GENOMIC DNA]</scope>
    <source>
        <strain evidence="7 8">FJ4-8</strain>
    </source>
</reference>
<keyword evidence="3" id="KW-0731">Sigma factor</keyword>
<dbReference type="GO" id="GO:0003677">
    <property type="term" value="F:DNA binding"/>
    <property type="evidence" value="ECO:0007669"/>
    <property type="project" value="InterPro"/>
</dbReference>
<gene>
    <name evidence="7" type="ORF">DDR33_15930</name>
</gene>
<comment type="similarity">
    <text evidence="1">Belongs to the sigma-70 factor family. ECF subfamily.</text>
</comment>
<feature type="domain" description="RNA polymerase sigma-70 region 2" evidence="5">
    <location>
        <begin position="31"/>
        <end position="95"/>
    </location>
</feature>
<evidence type="ECO:0000256" key="1">
    <source>
        <dbReference type="ARBA" id="ARBA00010641"/>
    </source>
</evidence>
<dbReference type="Gene3D" id="1.10.10.10">
    <property type="entry name" value="Winged helix-like DNA-binding domain superfamily/Winged helix DNA-binding domain"/>
    <property type="match status" value="1"/>
</dbReference>
<comment type="caution">
    <text evidence="7">The sequence shown here is derived from an EMBL/GenBank/DDBJ whole genome shotgun (WGS) entry which is preliminary data.</text>
</comment>
<proteinExistence type="inferred from homology"/>
<dbReference type="InterPro" id="IPR014327">
    <property type="entry name" value="RNA_pol_sigma70_bacteroid"/>
</dbReference>
<dbReference type="InterPro" id="IPR014284">
    <property type="entry name" value="RNA_pol_sigma-70_dom"/>
</dbReference>
<keyword evidence="4" id="KW-0804">Transcription</keyword>
<dbReference type="EMBL" id="QEAS01000013">
    <property type="protein sequence ID" value="PWG79557.1"/>
    <property type="molecule type" value="Genomic_DNA"/>
</dbReference>
<dbReference type="Proteomes" id="UP000245647">
    <property type="component" value="Unassembled WGS sequence"/>
</dbReference>
<dbReference type="RefSeq" id="WP_109416801.1">
    <property type="nucleotide sequence ID" value="NZ_QEAS01000013.1"/>
</dbReference>
<dbReference type="GO" id="GO:0016987">
    <property type="term" value="F:sigma factor activity"/>
    <property type="evidence" value="ECO:0007669"/>
    <property type="project" value="UniProtKB-KW"/>
</dbReference>
<keyword evidence="2" id="KW-0805">Transcription regulation</keyword>
<sequence>MVEQDADEIRLEKDLICLLNEGDERAFEKLYGLYSVRILRRLIRLIKDEEIAKEILQDVFLKIWEKRSLIDSEKSFRSFLFKIAENKVADLFRRAACDRKLLDHLVSVSTELSNNLEQTLNYKESNGILQRAIDLLPPQRRKIFILCKIEGKSYEEVAGIFGISEGTVNDHIVKAVRMIRKNFNSSDFASVFLASALIESVFS</sequence>
<evidence type="ECO:0000256" key="4">
    <source>
        <dbReference type="ARBA" id="ARBA00023163"/>
    </source>
</evidence>
<evidence type="ECO:0000259" key="6">
    <source>
        <dbReference type="Pfam" id="PF08281"/>
    </source>
</evidence>
<dbReference type="Gene3D" id="1.10.1740.10">
    <property type="match status" value="1"/>
</dbReference>
<evidence type="ECO:0000313" key="8">
    <source>
        <dbReference type="Proteomes" id="UP000245647"/>
    </source>
</evidence>
<dbReference type="SUPFAM" id="SSF88659">
    <property type="entry name" value="Sigma3 and sigma4 domains of RNA polymerase sigma factors"/>
    <property type="match status" value="1"/>
</dbReference>
<dbReference type="SUPFAM" id="SSF88946">
    <property type="entry name" value="Sigma2 domain of RNA polymerase sigma factors"/>
    <property type="match status" value="1"/>
</dbReference>
<dbReference type="PANTHER" id="PTHR43133:SF46">
    <property type="entry name" value="RNA POLYMERASE SIGMA-70 FACTOR ECF SUBFAMILY"/>
    <property type="match status" value="1"/>
</dbReference>
<protein>
    <submittedName>
        <fullName evidence="7">RNA polymerase sigma-70 factor</fullName>
    </submittedName>
</protein>
<organism evidence="7 8">
    <name type="scientific">Pararcticibacter amylolyticus</name>
    <dbReference type="NCBI Taxonomy" id="2173175"/>
    <lineage>
        <taxon>Bacteria</taxon>
        <taxon>Pseudomonadati</taxon>
        <taxon>Bacteroidota</taxon>
        <taxon>Sphingobacteriia</taxon>
        <taxon>Sphingobacteriales</taxon>
        <taxon>Sphingobacteriaceae</taxon>
        <taxon>Pararcticibacter</taxon>
    </lineage>
</organism>
<dbReference type="Pfam" id="PF08281">
    <property type="entry name" value="Sigma70_r4_2"/>
    <property type="match status" value="1"/>
</dbReference>
<evidence type="ECO:0000256" key="2">
    <source>
        <dbReference type="ARBA" id="ARBA00023015"/>
    </source>
</evidence>
<dbReference type="InterPro" id="IPR013325">
    <property type="entry name" value="RNA_pol_sigma_r2"/>
</dbReference>
<name>A0A2U2PDT0_9SPHI</name>